<sequence length="146" mass="15870">MSAIESLLGPLPEGNAGASVHAPRTLLVGSDVLIHLQEDESREEVTLYSVPGSMQEVAWLAERTEAWVHVLPHPAHEQAACALIVNPATREVFLSDTWPRAALDLVTLGNELNAHAQRHRLWHCMLQVPDDEGGEGPASPERPNAP</sequence>
<protein>
    <recommendedName>
        <fullName evidence="3">Type III secretion system chaperone</fullName>
    </recommendedName>
</protein>
<name>A0ABU1NEP6_9BURK</name>
<gene>
    <name evidence="1" type="ORF">J2739_002685</name>
</gene>
<evidence type="ECO:0008006" key="3">
    <source>
        <dbReference type="Google" id="ProtNLM"/>
    </source>
</evidence>
<dbReference type="EMBL" id="JAVDRF010000005">
    <property type="protein sequence ID" value="MDR6536912.1"/>
    <property type="molecule type" value="Genomic_DNA"/>
</dbReference>
<organism evidence="1 2">
    <name type="scientific">Variovorax soli</name>
    <dbReference type="NCBI Taxonomy" id="376815"/>
    <lineage>
        <taxon>Bacteria</taxon>
        <taxon>Pseudomonadati</taxon>
        <taxon>Pseudomonadota</taxon>
        <taxon>Betaproteobacteria</taxon>
        <taxon>Burkholderiales</taxon>
        <taxon>Comamonadaceae</taxon>
        <taxon>Variovorax</taxon>
    </lineage>
</organism>
<dbReference type="Gene3D" id="3.30.1460.10">
    <property type="match status" value="1"/>
</dbReference>
<reference evidence="1 2" key="1">
    <citation type="submission" date="2023-07" db="EMBL/GenBank/DDBJ databases">
        <title>Sorghum-associated microbial communities from plants grown in Nebraska, USA.</title>
        <authorList>
            <person name="Schachtman D."/>
        </authorList>
    </citation>
    <scope>NUCLEOTIDE SEQUENCE [LARGE SCALE GENOMIC DNA]</scope>
    <source>
        <strain evidence="1 2">DS1781</strain>
    </source>
</reference>
<accession>A0ABU1NEP6</accession>
<evidence type="ECO:0000313" key="1">
    <source>
        <dbReference type="EMBL" id="MDR6536912.1"/>
    </source>
</evidence>
<proteinExistence type="predicted"/>
<dbReference type="Proteomes" id="UP001184230">
    <property type="component" value="Unassembled WGS sequence"/>
</dbReference>
<comment type="caution">
    <text evidence="1">The sequence shown here is derived from an EMBL/GenBank/DDBJ whole genome shotgun (WGS) entry which is preliminary data.</text>
</comment>
<evidence type="ECO:0000313" key="2">
    <source>
        <dbReference type="Proteomes" id="UP001184230"/>
    </source>
</evidence>
<keyword evidence="2" id="KW-1185">Reference proteome</keyword>
<dbReference type="RefSeq" id="WP_309902372.1">
    <property type="nucleotide sequence ID" value="NZ_JAVDRF010000005.1"/>
</dbReference>